<protein>
    <submittedName>
        <fullName evidence="7">Glycosyl transferase family 2</fullName>
    </submittedName>
</protein>
<feature type="domain" description="Glycosyltransferase 2-like" evidence="6">
    <location>
        <begin position="11"/>
        <end position="133"/>
    </location>
</feature>
<dbReference type="CDD" id="cd02522">
    <property type="entry name" value="GT_2_like_a"/>
    <property type="match status" value="1"/>
</dbReference>
<proteinExistence type="predicted"/>
<organism evidence="7 8">
    <name type="scientific">Hirschia baltica (strain ATCC 49814 / DSM 5838 / IFAM 1418)</name>
    <dbReference type="NCBI Taxonomy" id="582402"/>
    <lineage>
        <taxon>Bacteria</taxon>
        <taxon>Pseudomonadati</taxon>
        <taxon>Pseudomonadota</taxon>
        <taxon>Alphaproteobacteria</taxon>
        <taxon>Hyphomonadales</taxon>
        <taxon>Hyphomonadaceae</taxon>
        <taxon>Hirschia</taxon>
    </lineage>
</organism>
<dbReference type="CAZy" id="GT2">
    <property type="family name" value="Glycosyltransferase Family 2"/>
</dbReference>
<dbReference type="Pfam" id="PF00535">
    <property type="entry name" value="Glycos_transf_2"/>
    <property type="match status" value="1"/>
</dbReference>
<reference evidence="8" key="1">
    <citation type="journal article" date="2011" name="J. Bacteriol.">
        <title>Genome sequences of eight morphologically diverse alphaproteobacteria.</title>
        <authorList>
            <consortium name="US DOE Joint Genome Institute"/>
            <person name="Brown P.J."/>
            <person name="Kysela D.T."/>
            <person name="Buechlein A."/>
            <person name="Hemmerich C."/>
            <person name="Brun Y.V."/>
        </authorList>
    </citation>
    <scope>NUCLEOTIDE SEQUENCE [LARGE SCALE GENOMIC DNA]</scope>
    <source>
        <strain evidence="8">ATCC 49814 / DSM 5838 / IFAM 1418</strain>
    </source>
</reference>
<keyword evidence="8" id="KW-1185">Reference proteome</keyword>
<evidence type="ECO:0000256" key="1">
    <source>
        <dbReference type="ARBA" id="ARBA00004236"/>
    </source>
</evidence>
<evidence type="ECO:0000313" key="7">
    <source>
        <dbReference type="EMBL" id="ACT58763.1"/>
    </source>
</evidence>
<comment type="subcellular location">
    <subcellularLocation>
        <location evidence="1">Cell membrane</location>
    </subcellularLocation>
</comment>
<keyword evidence="3" id="KW-0328">Glycosyltransferase</keyword>
<evidence type="ECO:0000256" key="5">
    <source>
        <dbReference type="ARBA" id="ARBA00023136"/>
    </source>
</evidence>
<dbReference type="NCBIfam" id="TIGR04283">
    <property type="entry name" value="glyco_like_mftF"/>
    <property type="match status" value="1"/>
</dbReference>
<sequence length="232" mass="25688">MTPTMTRGELSIIIPTLNAEKHLPHCLDSLSAGLGSGLIREVLIVDGGSTDHTIAMAGSAGCRVITSPKAGRGRQLHIGAKNAKSNWFLFLHADTALEYNWADAVNAQMHFPKFAAAFTLAYDSPKKEARWLERRAGQRVRALGLPYGDQGLLIHKSVYEDIGGFKDIALMEDVDIAQRIGKSRLRIMTTKAITSSEKYERDGWRKRSWKNAFLLSRFLMGASPDKLAKAYK</sequence>
<evidence type="ECO:0000259" key="6">
    <source>
        <dbReference type="Pfam" id="PF00535"/>
    </source>
</evidence>
<evidence type="ECO:0000256" key="4">
    <source>
        <dbReference type="ARBA" id="ARBA00022679"/>
    </source>
</evidence>
<evidence type="ECO:0000256" key="3">
    <source>
        <dbReference type="ARBA" id="ARBA00022676"/>
    </source>
</evidence>
<dbReference type="AlphaFoldDB" id="C6XRD1"/>
<accession>C6XRD1</accession>
<dbReference type="eggNOG" id="COG1216">
    <property type="taxonomic scope" value="Bacteria"/>
</dbReference>
<dbReference type="EMBL" id="CP001678">
    <property type="protein sequence ID" value="ACT58763.1"/>
    <property type="molecule type" value="Genomic_DNA"/>
</dbReference>
<dbReference type="PANTHER" id="PTHR43646:SF2">
    <property type="entry name" value="GLYCOSYLTRANSFERASE 2-LIKE DOMAIN-CONTAINING PROTEIN"/>
    <property type="match status" value="1"/>
</dbReference>
<dbReference type="PANTHER" id="PTHR43646">
    <property type="entry name" value="GLYCOSYLTRANSFERASE"/>
    <property type="match status" value="1"/>
</dbReference>
<dbReference type="GO" id="GO:0005886">
    <property type="term" value="C:plasma membrane"/>
    <property type="evidence" value="ECO:0007669"/>
    <property type="project" value="UniProtKB-SubCell"/>
</dbReference>
<dbReference type="InterPro" id="IPR001173">
    <property type="entry name" value="Glyco_trans_2-like"/>
</dbReference>
<evidence type="ECO:0000256" key="2">
    <source>
        <dbReference type="ARBA" id="ARBA00022475"/>
    </source>
</evidence>
<keyword evidence="2" id="KW-1003">Cell membrane</keyword>
<dbReference type="Proteomes" id="UP000002745">
    <property type="component" value="Chromosome"/>
</dbReference>
<gene>
    <name evidence="7" type="ordered locus">Hbal_1069</name>
</gene>
<name>C6XRD1_HIRBI</name>
<dbReference type="InterPro" id="IPR026461">
    <property type="entry name" value="Trfase_2_rSAM/seldom_assoc"/>
</dbReference>
<dbReference type="InterPro" id="IPR029044">
    <property type="entry name" value="Nucleotide-diphossugar_trans"/>
</dbReference>
<keyword evidence="4 7" id="KW-0808">Transferase</keyword>
<dbReference type="Gene3D" id="3.90.550.10">
    <property type="entry name" value="Spore Coat Polysaccharide Biosynthesis Protein SpsA, Chain A"/>
    <property type="match status" value="1"/>
</dbReference>
<dbReference type="KEGG" id="hba:Hbal_1069"/>
<keyword evidence="5" id="KW-0472">Membrane</keyword>
<dbReference type="SUPFAM" id="SSF53448">
    <property type="entry name" value="Nucleotide-diphospho-sugar transferases"/>
    <property type="match status" value="1"/>
</dbReference>
<dbReference type="HOGENOM" id="CLU_025996_17_3_5"/>
<evidence type="ECO:0000313" key="8">
    <source>
        <dbReference type="Proteomes" id="UP000002745"/>
    </source>
</evidence>
<dbReference type="RefSeq" id="WP_015826913.1">
    <property type="nucleotide sequence ID" value="NC_012982.1"/>
</dbReference>
<dbReference type="STRING" id="582402.Hbal_1069"/>
<dbReference type="GO" id="GO:0016757">
    <property type="term" value="F:glycosyltransferase activity"/>
    <property type="evidence" value="ECO:0007669"/>
    <property type="project" value="UniProtKB-KW"/>
</dbReference>